<proteinExistence type="predicted"/>
<dbReference type="PANTHER" id="PTHR16151">
    <property type="entry name" value="HAUS AUGMIN-LIKE COMPLEX SUBUNIT 6"/>
    <property type="match status" value="1"/>
</dbReference>
<evidence type="ECO:0000313" key="3">
    <source>
        <dbReference type="EMBL" id="RKP11011.1"/>
    </source>
</evidence>
<organism evidence="3 4">
    <name type="scientific">Thamnocephalis sphaerospora</name>
    <dbReference type="NCBI Taxonomy" id="78915"/>
    <lineage>
        <taxon>Eukaryota</taxon>
        <taxon>Fungi</taxon>
        <taxon>Fungi incertae sedis</taxon>
        <taxon>Zoopagomycota</taxon>
        <taxon>Zoopagomycotina</taxon>
        <taxon>Zoopagomycetes</taxon>
        <taxon>Zoopagales</taxon>
        <taxon>Sigmoideomycetaceae</taxon>
        <taxon>Thamnocephalis</taxon>
    </lineage>
</organism>
<dbReference type="OrthoDB" id="5575722at2759"/>
<evidence type="ECO:0000259" key="2">
    <source>
        <dbReference type="Pfam" id="PF14661"/>
    </source>
</evidence>
<evidence type="ECO:0000313" key="4">
    <source>
        <dbReference type="Proteomes" id="UP000271241"/>
    </source>
</evidence>
<feature type="region of interest" description="Disordered" evidence="1">
    <location>
        <begin position="359"/>
        <end position="387"/>
    </location>
</feature>
<dbReference type="GO" id="GO:1990498">
    <property type="term" value="C:mitotic spindle microtubule"/>
    <property type="evidence" value="ECO:0007669"/>
    <property type="project" value="TreeGrafter"/>
</dbReference>
<feature type="compositionally biased region" description="Basic and acidic residues" evidence="1">
    <location>
        <begin position="359"/>
        <end position="372"/>
    </location>
</feature>
<gene>
    <name evidence="3" type="ORF">THASP1DRAFT_27185</name>
</gene>
<reference evidence="4" key="1">
    <citation type="journal article" date="2018" name="Nat. Microbiol.">
        <title>Leveraging single-cell genomics to expand the fungal tree of life.</title>
        <authorList>
            <person name="Ahrendt S.R."/>
            <person name="Quandt C.A."/>
            <person name="Ciobanu D."/>
            <person name="Clum A."/>
            <person name="Salamov A."/>
            <person name="Andreopoulos B."/>
            <person name="Cheng J.F."/>
            <person name="Woyke T."/>
            <person name="Pelin A."/>
            <person name="Henrissat B."/>
            <person name="Reynolds N.K."/>
            <person name="Benny G.L."/>
            <person name="Smith M.E."/>
            <person name="James T.Y."/>
            <person name="Grigoriev I.V."/>
        </authorList>
    </citation>
    <scope>NUCLEOTIDE SEQUENCE [LARGE SCALE GENOMIC DNA]</scope>
    <source>
        <strain evidence="4">RSA 1356</strain>
    </source>
</reference>
<evidence type="ECO:0000256" key="1">
    <source>
        <dbReference type="SAM" id="MobiDB-lite"/>
    </source>
</evidence>
<feature type="domain" description="HAUS augmin-like complex subunit 6 N-terminal" evidence="2">
    <location>
        <begin position="14"/>
        <end position="233"/>
    </location>
</feature>
<dbReference type="InterPro" id="IPR028163">
    <property type="entry name" value="HAUS_6_N"/>
</dbReference>
<sequence>MNVEVDVFTDRDILFTNLALLGLYECTVLPDAYSGVELGRSMFTGASPNTKGLEVVLWFLLSRLDERLASEASLTRVKQSRDFVTVAFKWLEQLKKEGRLWTSVAFRKSYLEDCRGEKLEQILCALSSHVLDVVAEREFPAAFQVKSTENAATVDDTLQREMEHFVAEAAFRGRVTDRLAQAGAFIEKEAARLESRETELLRRKRKLEQIDLSAVASEASEQLDKVSELRKRWRAFDDWAAVHLAEHDLLQEPLEGRARRVLDGAALRVGLSGEQLRAWEARWRQYEISLVHDGKIDLASLVRLWRMSHEHRDNVPDPDPDALVREQQRMQQMTAQHQGHHAALAAMSARLRERARQRESAIVDGRPRREHGSASLFHSKEPSTAVKPCDKHPALAALNVASIDFTPTRT</sequence>
<dbReference type="EMBL" id="KZ992429">
    <property type="protein sequence ID" value="RKP11011.1"/>
    <property type="molecule type" value="Genomic_DNA"/>
</dbReference>
<name>A0A4P9XZ50_9FUNG</name>
<dbReference type="Proteomes" id="UP000271241">
    <property type="component" value="Unassembled WGS sequence"/>
</dbReference>
<keyword evidence="4" id="KW-1185">Reference proteome</keyword>
<dbReference type="PANTHER" id="PTHR16151:SF2">
    <property type="entry name" value="HAUS AUGMIN-LIKE COMPLEX SUBUNIT 6"/>
    <property type="match status" value="1"/>
</dbReference>
<dbReference type="InterPro" id="IPR026797">
    <property type="entry name" value="HAUS_6"/>
</dbReference>
<protein>
    <submittedName>
        <fullName evidence="3">HAUS augmin-like complex subunit 6 N-terminus-domain-containing protein</fullName>
    </submittedName>
</protein>
<dbReference type="GO" id="GO:0070652">
    <property type="term" value="C:HAUS complex"/>
    <property type="evidence" value="ECO:0007669"/>
    <property type="project" value="InterPro"/>
</dbReference>
<dbReference type="GO" id="GO:0008017">
    <property type="term" value="F:microtubule binding"/>
    <property type="evidence" value="ECO:0007669"/>
    <property type="project" value="TreeGrafter"/>
</dbReference>
<dbReference type="Pfam" id="PF14661">
    <property type="entry name" value="HAUS6_N"/>
    <property type="match status" value="1"/>
</dbReference>
<dbReference type="GO" id="GO:0051225">
    <property type="term" value="P:spindle assembly"/>
    <property type="evidence" value="ECO:0007669"/>
    <property type="project" value="InterPro"/>
</dbReference>
<dbReference type="AlphaFoldDB" id="A0A4P9XZ50"/>
<accession>A0A4P9XZ50</accession>